<comment type="similarity">
    <text evidence="1">Belongs to the palmitoyl-protein thioesterase family.</text>
</comment>
<dbReference type="AlphaFoldDB" id="A0ABD3WY65"/>
<evidence type="ECO:0000256" key="8">
    <source>
        <dbReference type="ARBA" id="ARBA00031934"/>
    </source>
</evidence>
<dbReference type="Proteomes" id="UP001634394">
    <property type="component" value="Unassembled WGS sequence"/>
</dbReference>
<evidence type="ECO:0000256" key="5">
    <source>
        <dbReference type="ARBA" id="ARBA00022801"/>
    </source>
</evidence>
<evidence type="ECO:0000256" key="6">
    <source>
        <dbReference type="ARBA" id="ARBA00023157"/>
    </source>
</evidence>
<organism evidence="10 11">
    <name type="scientific">Sinanodonta woodiana</name>
    <name type="common">Chinese pond mussel</name>
    <name type="synonym">Anodonta woodiana</name>
    <dbReference type="NCBI Taxonomy" id="1069815"/>
    <lineage>
        <taxon>Eukaryota</taxon>
        <taxon>Metazoa</taxon>
        <taxon>Spiralia</taxon>
        <taxon>Lophotrochozoa</taxon>
        <taxon>Mollusca</taxon>
        <taxon>Bivalvia</taxon>
        <taxon>Autobranchia</taxon>
        <taxon>Heteroconchia</taxon>
        <taxon>Palaeoheterodonta</taxon>
        <taxon>Unionida</taxon>
        <taxon>Unionoidea</taxon>
        <taxon>Unionidae</taxon>
        <taxon>Unioninae</taxon>
        <taxon>Sinanodonta</taxon>
    </lineage>
</organism>
<sequence length="305" mass="34414">MDNTKKTIPPIACTLFVFLLTVIPHANGSPVPVVIWHGMGDSCCNPFSMGHIKKLIQESIQGIYVLSLKIGNSVVEDTINGFFMNVNDQVKIVCDTLANDSKLQQGYNAIGFSQGGQFLRAVAQRCSKPPMLNLISVGGQHQGVYGFPGCVGNQNIVCTLARRMLTNLAYTGFIQNHIVQAQYWHDPLNEAEYRKANVFLADINQENEKNPSYKANMLKLNNFVMVKFLRDSRVEPMESEWFGFYKAGQGKDINTLFETPLYTEDWLGLKEMNNTGRLHFLSLDTGHLQFSESWFINNIIKKFLM</sequence>
<dbReference type="EMBL" id="JBJQND010000005">
    <property type="protein sequence ID" value="KAL3877543.1"/>
    <property type="molecule type" value="Genomic_DNA"/>
</dbReference>
<evidence type="ECO:0000256" key="7">
    <source>
        <dbReference type="ARBA" id="ARBA00023180"/>
    </source>
</evidence>
<dbReference type="Pfam" id="PF02089">
    <property type="entry name" value="Palm_thioest"/>
    <property type="match status" value="1"/>
</dbReference>
<dbReference type="PRINTS" id="PR00414">
    <property type="entry name" value="PPTHIESTRASE"/>
</dbReference>
<comment type="caution">
    <text evidence="10">The sequence shown here is derived from an EMBL/GenBank/DDBJ whole genome shotgun (WGS) entry which is preliminary data.</text>
</comment>
<proteinExistence type="inferred from homology"/>
<dbReference type="PANTHER" id="PTHR11247:SF8">
    <property type="entry name" value="PALMITOYL-PROTEIN THIOESTERASE 1"/>
    <property type="match status" value="1"/>
</dbReference>
<evidence type="ECO:0000313" key="11">
    <source>
        <dbReference type="Proteomes" id="UP001634394"/>
    </source>
</evidence>
<keyword evidence="11" id="KW-1185">Reference proteome</keyword>
<dbReference type="SUPFAM" id="SSF53474">
    <property type="entry name" value="alpha/beta-Hydrolases"/>
    <property type="match status" value="1"/>
</dbReference>
<protein>
    <recommendedName>
        <fullName evidence="3">Palmitoyl-protein thioesterase 1</fullName>
        <ecNumber evidence="2">3.1.2.22</ecNumber>
    </recommendedName>
    <alternativeName>
        <fullName evidence="8">Palmitoyl-protein hydrolase 1</fullName>
    </alternativeName>
</protein>
<accession>A0ABD3WY65</accession>
<reference evidence="10 11" key="1">
    <citation type="submission" date="2024-11" db="EMBL/GenBank/DDBJ databases">
        <title>Chromosome-level genome assembly of the freshwater bivalve Anodonta woodiana.</title>
        <authorList>
            <person name="Chen X."/>
        </authorList>
    </citation>
    <scope>NUCLEOTIDE SEQUENCE [LARGE SCALE GENOMIC DNA]</scope>
    <source>
        <strain evidence="10">MN2024</strain>
        <tissue evidence="10">Gills</tissue>
    </source>
</reference>
<dbReference type="FunFam" id="3.40.50.1820:FF:000107">
    <property type="entry name" value="Palmitoyl-protein thioesterase 1"/>
    <property type="match status" value="1"/>
</dbReference>
<evidence type="ECO:0000256" key="1">
    <source>
        <dbReference type="ARBA" id="ARBA00010758"/>
    </source>
</evidence>
<evidence type="ECO:0000256" key="4">
    <source>
        <dbReference type="ARBA" id="ARBA00022729"/>
    </source>
</evidence>
<gene>
    <name evidence="10" type="ORF">ACJMK2_035240</name>
</gene>
<keyword evidence="5" id="KW-0378">Hydrolase</keyword>
<evidence type="ECO:0000256" key="2">
    <source>
        <dbReference type="ARBA" id="ARBA00012423"/>
    </source>
</evidence>
<keyword evidence="6" id="KW-1015">Disulfide bond</keyword>
<dbReference type="EC" id="3.1.2.22" evidence="2"/>
<evidence type="ECO:0000256" key="9">
    <source>
        <dbReference type="SAM" id="SignalP"/>
    </source>
</evidence>
<dbReference type="GO" id="GO:0008474">
    <property type="term" value="F:palmitoyl-(protein) hydrolase activity"/>
    <property type="evidence" value="ECO:0007669"/>
    <property type="project" value="UniProtKB-EC"/>
</dbReference>
<feature type="signal peptide" evidence="9">
    <location>
        <begin position="1"/>
        <end position="28"/>
    </location>
</feature>
<dbReference type="InterPro" id="IPR002472">
    <property type="entry name" value="Palm_thioest"/>
</dbReference>
<evidence type="ECO:0000313" key="10">
    <source>
        <dbReference type="EMBL" id="KAL3877543.1"/>
    </source>
</evidence>
<name>A0ABD3WY65_SINWO</name>
<evidence type="ECO:0000256" key="3">
    <source>
        <dbReference type="ARBA" id="ARBA00014212"/>
    </source>
</evidence>
<keyword evidence="4 9" id="KW-0732">Signal</keyword>
<dbReference type="Gene3D" id="3.40.50.1820">
    <property type="entry name" value="alpha/beta hydrolase"/>
    <property type="match status" value="1"/>
</dbReference>
<dbReference type="PANTHER" id="PTHR11247">
    <property type="entry name" value="PALMITOYL-PROTEIN THIOESTERASE/DOLICHYLDIPHOSPHATASE 1"/>
    <property type="match status" value="1"/>
</dbReference>
<feature type="chain" id="PRO_5044829296" description="Palmitoyl-protein thioesterase 1" evidence="9">
    <location>
        <begin position="29"/>
        <end position="305"/>
    </location>
</feature>
<keyword evidence="7" id="KW-0325">Glycoprotein</keyword>
<dbReference type="InterPro" id="IPR029058">
    <property type="entry name" value="AB_hydrolase_fold"/>
</dbReference>